<dbReference type="OrthoDB" id="9788098at2"/>
<evidence type="ECO:0000259" key="4">
    <source>
        <dbReference type="PROSITE" id="PS50949"/>
    </source>
</evidence>
<keyword evidence="3" id="KW-0804">Transcription</keyword>
<dbReference type="PANTHER" id="PTHR43537:SF5">
    <property type="entry name" value="UXU OPERON TRANSCRIPTIONAL REGULATOR"/>
    <property type="match status" value="1"/>
</dbReference>
<dbReference type="Pfam" id="PF00392">
    <property type="entry name" value="GntR"/>
    <property type="match status" value="1"/>
</dbReference>
<dbReference type="Gene3D" id="1.10.10.10">
    <property type="entry name" value="Winged helix-like DNA-binding domain superfamily/Winged helix DNA-binding domain"/>
    <property type="match status" value="1"/>
</dbReference>
<dbReference type="CDD" id="cd07377">
    <property type="entry name" value="WHTH_GntR"/>
    <property type="match status" value="1"/>
</dbReference>
<dbReference type="AlphaFoldDB" id="A0A1W2AJ33"/>
<sequence>MASIRQARARETSVDLVFNHLYEQILTLELLPGDKISEAEIASKFGVSRQPVRDAFNRLVSLDLLVSRPQRATEVKRISLREIAKSRFVRAAVEAKVLRLAALNCDSEGSKLLKTHIEKQVKAVETSDIAAFGVLDYGFHEVLCGIAKTDFAFEVIAEEKAKVDRLCLLGLTTGDRMPELLNDHKTIALAVEQGDADAAVEAGMIHLTRLDETINSVCETRARYFDL</sequence>
<evidence type="ECO:0000256" key="2">
    <source>
        <dbReference type="ARBA" id="ARBA00023125"/>
    </source>
</evidence>
<feature type="domain" description="HTH gntR-type" evidence="4">
    <location>
        <begin position="11"/>
        <end position="78"/>
    </location>
</feature>
<dbReference type="Proteomes" id="UP000192330">
    <property type="component" value="Unassembled WGS sequence"/>
</dbReference>
<name>A0A1W2AJ33_9RHOB</name>
<reference evidence="5 6" key="1">
    <citation type="submission" date="2017-04" db="EMBL/GenBank/DDBJ databases">
        <authorList>
            <person name="Afonso C.L."/>
            <person name="Miller P.J."/>
            <person name="Scott M.A."/>
            <person name="Spackman E."/>
            <person name="Goraichik I."/>
            <person name="Dimitrov K.M."/>
            <person name="Suarez D.L."/>
            <person name="Swayne D.E."/>
        </authorList>
    </citation>
    <scope>NUCLEOTIDE SEQUENCE [LARGE SCALE GENOMIC DNA]</scope>
    <source>
        <strain evidence="5 6">CGMCC 1.12644</strain>
    </source>
</reference>
<accession>A0A1W2AJ33</accession>
<dbReference type="InterPro" id="IPR000524">
    <property type="entry name" value="Tscrpt_reg_HTH_GntR"/>
</dbReference>
<organism evidence="5 6">
    <name type="scientific">Primorskyibacter flagellatus</name>
    <dbReference type="NCBI Taxonomy" id="1387277"/>
    <lineage>
        <taxon>Bacteria</taxon>
        <taxon>Pseudomonadati</taxon>
        <taxon>Pseudomonadota</taxon>
        <taxon>Alphaproteobacteria</taxon>
        <taxon>Rhodobacterales</taxon>
        <taxon>Roseobacteraceae</taxon>
        <taxon>Primorskyibacter</taxon>
    </lineage>
</organism>
<dbReference type="PROSITE" id="PS50949">
    <property type="entry name" value="HTH_GNTR"/>
    <property type="match status" value="1"/>
</dbReference>
<dbReference type="InterPro" id="IPR008920">
    <property type="entry name" value="TF_FadR/GntR_C"/>
</dbReference>
<dbReference type="InterPro" id="IPR011711">
    <property type="entry name" value="GntR_C"/>
</dbReference>
<dbReference type="SUPFAM" id="SSF48008">
    <property type="entry name" value="GntR ligand-binding domain-like"/>
    <property type="match status" value="1"/>
</dbReference>
<keyword evidence="1" id="KW-0805">Transcription regulation</keyword>
<gene>
    <name evidence="5" type="ORF">SAMN06295998_10342</name>
</gene>
<dbReference type="GO" id="GO:0003677">
    <property type="term" value="F:DNA binding"/>
    <property type="evidence" value="ECO:0007669"/>
    <property type="project" value="UniProtKB-KW"/>
</dbReference>
<dbReference type="Gene3D" id="1.20.120.530">
    <property type="entry name" value="GntR ligand-binding domain-like"/>
    <property type="match status" value="1"/>
</dbReference>
<evidence type="ECO:0000313" key="5">
    <source>
        <dbReference type="EMBL" id="SMC60451.1"/>
    </source>
</evidence>
<dbReference type="PANTHER" id="PTHR43537">
    <property type="entry name" value="TRANSCRIPTIONAL REGULATOR, GNTR FAMILY"/>
    <property type="match status" value="1"/>
</dbReference>
<evidence type="ECO:0000256" key="1">
    <source>
        <dbReference type="ARBA" id="ARBA00023015"/>
    </source>
</evidence>
<keyword evidence="2" id="KW-0238">DNA-binding</keyword>
<proteinExistence type="predicted"/>
<dbReference type="InterPro" id="IPR036388">
    <property type="entry name" value="WH-like_DNA-bd_sf"/>
</dbReference>
<dbReference type="RefSeq" id="WP_084351248.1">
    <property type="nucleotide sequence ID" value="NZ_FWYD01000003.1"/>
</dbReference>
<evidence type="ECO:0000313" key="6">
    <source>
        <dbReference type="Proteomes" id="UP000192330"/>
    </source>
</evidence>
<keyword evidence="6" id="KW-1185">Reference proteome</keyword>
<dbReference type="Pfam" id="PF07729">
    <property type="entry name" value="FCD"/>
    <property type="match status" value="1"/>
</dbReference>
<dbReference type="GO" id="GO:0003700">
    <property type="term" value="F:DNA-binding transcription factor activity"/>
    <property type="evidence" value="ECO:0007669"/>
    <property type="project" value="InterPro"/>
</dbReference>
<dbReference type="SMART" id="SM00895">
    <property type="entry name" value="FCD"/>
    <property type="match status" value="1"/>
</dbReference>
<protein>
    <submittedName>
        <fullName evidence="5">Transcriptional regulator, GntR family</fullName>
    </submittedName>
</protein>
<dbReference type="STRING" id="1387277.SAMN06295998_10342"/>
<dbReference type="EMBL" id="FWYD01000003">
    <property type="protein sequence ID" value="SMC60451.1"/>
    <property type="molecule type" value="Genomic_DNA"/>
</dbReference>
<dbReference type="InterPro" id="IPR036390">
    <property type="entry name" value="WH_DNA-bd_sf"/>
</dbReference>
<dbReference type="SUPFAM" id="SSF46785">
    <property type="entry name" value="Winged helix' DNA-binding domain"/>
    <property type="match status" value="1"/>
</dbReference>
<evidence type="ECO:0000256" key="3">
    <source>
        <dbReference type="ARBA" id="ARBA00023163"/>
    </source>
</evidence>
<dbReference type="SMART" id="SM00345">
    <property type="entry name" value="HTH_GNTR"/>
    <property type="match status" value="1"/>
</dbReference>